<name>A0A317C6A4_9GAMM</name>
<comment type="subcellular location">
    <subcellularLocation>
        <location evidence="6">Cell membrane</location>
        <topology evidence="6">Multi-pass membrane protein</topology>
    </subcellularLocation>
    <subcellularLocation>
        <location evidence="1">Membrane</location>
        <topology evidence="1">Multi-pass membrane protein</topology>
    </subcellularLocation>
</comment>
<proteinExistence type="inferred from homology"/>
<feature type="transmembrane region" description="Helical" evidence="6">
    <location>
        <begin position="57"/>
        <end position="79"/>
    </location>
</feature>
<dbReference type="InterPro" id="IPR002781">
    <property type="entry name" value="TM_pro_TauE-like"/>
</dbReference>
<comment type="caution">
    <text evidence="7">The sequence shown here is derived from an EMBL/GenBank/DDBJ whole genome shotgun (WGS) entry which is preliminary data.</text>
</comment>
<reference evidence="7 8" key="1">
    <citation type="submission" date="2018-05" db="EMBL/GenBank/DDBJ databases">
        <title>Leucothrix arctica sp. nov., isolated from Arctic seawater.</title>
        <authorList>
            <person name="Choi A."/>
            <person name="Baek K."/>
        </authorList>
    </citation>
    <scope>NUCLEOTIDE SEQUENCE [LARGE SCALE GENOMIC DNA]</scope>
    <source>
        <strain evidence="7 8">IMCC9719</strain>
    </source>
</reference>
<dbReference type="Proteomes" id="UP000245506">
    <property type="component" value="Unassembled WGS sequence"/>
</dbReference>
<keyword evidence="6" id="KW-1003">Cell membrane</keyword>
<dbReference type="OrthoDB" id="457670at2"/>
<dbReference type="Pfam" id="PF01925">
    <property type="entry name" value="TauE"/>
    <property type="match status" value="1"/>
</dbReference>
<dbReference type="PANTHER" id="PTHR43483:SF3">
    <property type="entry name" value="MEMBRANE TRANSPORTER PROTEIN HI_0806-RELATED"/>
    <property type="match status" value="1"/>
</dbReference>
<evidence type="ECO:0000256" key="4">
    <source>
        <dbReference type="ARBA" id="ARBA00022989"/>
    </source>
</evidence>
<dbReference type="GO" id="GO:0005886">
    <property type="term" value="C:plasma membrane"/>
    <property type="evidence" value="ECO:0007669"/>
    <property type="project" value="UniProtKB-SubCell"/>
</dbReference>
<accession>A0A317C6A4</accession>
<keyword evidence="8" id="KW-1185">Reference proteome</keyword>
<protein>
    <recommendedName>
        <fullName evidence="6">Probable membrane transporter protein</fullName>
    </recommendedName>
</protein>
<keyword evidence="5 6" id="KW-0472">Membrane</keyword>
<evidence type="ECO:0000256" key="2">
    <source>
        <dbReference type="ARBA" id="ARBA00009142"/>
    </source>
</evidence>
<sequence>MLNELLSAWPILIALMVTGVFAGILAGLLGVGGGIVIVPVLYFLLQFFDVSPTSAIEIAVATSLAIIVPTAISSIRAHYFKGNVDLPILKWWSGFILVFAVIGSLLITYVNGESLTLMFGVIAVCVSLNLLFRASAPSLFSELPSKLWQGVMASLTGLLSVMIGIGGGTLGVPLLTSFNVKTHRAVGTAAAFGLVIALPAVITLLLVGQAPTDAPFGNFGLVNVPAFLAMVPLTVMFAPVGARIGATLDQAQLKRVFAVALLITGSRMLYQVASL</sequence>
<dbReference type="EMBL" id="QGKL01000042">
    <property type="protein sequence ID" value="PWQ93731.1"/>
    <property type="molecule type" value="Genomic_DNA"/>
</dbReference>
<evidence type="ECO:0000256" key="1">
    <source>
        <dbReference type="ARBA" id="ARBA00004141"/>
    </source>
</evidence>
<evidence type="ECO:0000256" key="5">
    <source>
        <dbReference type="ARBA" id="ARBA00023136"/>
    </source>
</evidence>
<dbReference type="PANTHER" id="PTHR43483">
    <property type="entry name" value="MEMBRANE TRANSPORTER PROTEIN HI_0806-RELATED"/>
    <property type="match status" value="1"/>
</dbReference>
<feature type="transmembrane region" description="Helical" evidence="6">
    <location>
        <begin position="148"/>
        <end position="174"/>
    </location>
</feature>
<dbReference type="AlphaFoldDB" id="A0A317C6A4"/>
<evidence type="ECO:0000313" key="7">
    <source>
        <dbReference type="EMBL" id="PWQ93731.1"/>
    </source>
</evidence>
<dbReference type="RefSeq" id="WP_109825835.1">
    <property type="nucleotide sequence ID" value="NZ_QGKL01000042.1"/>
</dbReference>
<gene>
    <name evidence="7" type="ORF">DKT75_19165</name>
</gene>
<evidence type="ECO:0000256" key="6">
    <source>
        <dbReference type="RuleBase" id="RU363041"/>
    </source>
</evidence>
<keyword evidence="3 6" id="KW-0812">Transmembrane</keyword>
<feature type="transmembrane region" description="Helical" evidence="6">
    <location>
        <begin position="117"/>
        <end position="136"/>
    </location>
</feature>
<evidence type="ECO:0000256" key="3">
    <source>
        <dbReference type="ARBA" id="ARBA00022692"/>
    </source>
</evidence>
<feature type="transmembrane region" description="Helical" evidence="6">
    <location>
        <begin position="219"/>
        <end position="244"/>
    </location>
</feature>
<feature type="transmembrane region" description="Helical" evidence="6">
    <location>
        <begin position="91"/>
        <end position="110"/>
    </location>
</feature>
<organism evidence="7 8">
    <name type="scientific">Leucothrix arctica</name>
    <dbReference type="NCBI Taxonomy" id="1481894"/>
    <lineage>
        <taxon>Bacteria</taxon>
        <taxon>Pseudomonadati</taxon>
        <taxon>Pseudomonadota</taxon>
        <taxon>Gammaproteobacteria</taxon>
        <taxon>Thiotrichales</taxon>
        <taxon>Thiotrichaceae</taxon>
        <taxon>Leucothrix</taxon>
    </lineage>
</organism>
<feature type="transmembrane region" description="Helical" evidence="6">
    <location>
        <begin position="186"/>
        <end position="207"/>
    </location>
</feature>
<keyword evidence="4 6" id="KW-1133">Transmembrane helix</keyword>
<feature type="transmembrane region" description="Helical" evidence="6">
    <location>
        <begin position="12"/>
        <end position="45"/>
    </location>
</feature>
<comment type="similarity">
    <text evidence="2 6">Belongs to the 4-toluene sulfonate uptake permease (TSUP) (TC 2.A.102) family.</text>
</comment>
<evidence type="ECO:0000313" key="8">
    <source>
        <dbReference type="Proteomes" id="UP000245506"/>
    </source>
</evidence>